<comment type="function">
    <text evidence="10 13">The main replicative DNA helicase, it participates in initiation and elongation during chromosome replication. Travels ahead of the DNA replisome, separating dsDNA into templates for DNA synthesis. A processive ATP-dependent 5'-3' DNA helicase it has DNA-dependent ATPase activity.</text>
</comment>
<keyword evidence="6 13" id="KW-0347">Helicase</keyword>
<dbReference type="EMBL" id="SOML01000004">
    <property type="protein sequence ID" value="TFD96704.1"/>
    <property type="molecule type" value="Genomic_DNA"/>
</dbReference>
<keyword evidence="7 13" id="KW-0067">ATP-binding</keyword>
<comment type="similarity">
    <text evidence="1 13">Belongs to the helicase family. DnaB subfamily.</text>
</comment>
<dbReference type="PROSITE" id="PS51199">
    <property type="entry name" value="SF4_HELICASE"/>
    <property type="match status" value="1"/>
</dbReference>
<dbReference type="InterPro" id="IPR016136">
    <property type="entry name" value="DNA_helicase_N/primase_C"/>
</dbReference>
<evidence type="ECO:0000256" key="13">
    <source>
        <dbReference type="RuleBase" id="RU362085"/>
    </source>
</evidence>
<dbReference type="PANTHER" id="PTHR30153">
    <property type="entry name" value="REPLICATIVE DNA HELICASE DNAB"/>
    <property type="match status" value="1"/>
</dbReference>
<evidence type="ECO:0000313" key="16">
    <source>
        <dbReference type="Proteomes" id="UP000297861"/>
    </source>
</evidence>
<dbReference type="Gene3D" id="1.10.860.10">
    <property type="entry name" value="DNAb Helicase, Chain A"/>
    <property type="match status" value="1"/>
</dbReference>
<dbReference type="PANTHER" id="PTHR30153:SF2">
    <property type="entry name" value="REPLICATIVE DNA HELICASE"/>
    <property type="match status" value="1"/>
</dbReference>
<reference evidence="15 16" key="1">
    <citation type="submission" date="2019-03" db="EMBL/GenBank/DDBJ databases">
        <title>San Antonio Military Medical Center submission to MRSN (WRAIR), pending publication.</title>
        <authorList>
            <person name="Blyth D.M."/>
            <person name="Mccarthy S.L."/>
            <person name="Schall S.E."/>
            <person name="Stam J.A."/>
            <person name="Ong A.C."/>
            <person name="Mcgann P.T."/>
        </authorList>
    </citation>
    <scope>NUCLEOTIDE SEQUENCE [LARGE SCALE GENOMIC DNA]</scope>
    <source>
        <strain evidence="15 16">MRSN571793</strain>
    </source>
</reference>
<comment type="catalytic activity">
    <reaction evidence="11 13">
        <text>ATP + H2O = ADP + phosphate + H(+)</text>
        <dbReference type="Rhea" id="RHEA:13065"/>
        <dbReference type="ChEBI" id="CHEBI:15377"/>
        <dbReference type="ChEBI" id="CHEBI:15378"/>
        <dbReference type="ChEBI" id="CHEBI:30616"/>
        <dbReference type="ChEBI" id="CHEBI:43474"/>
        <dbReference type="ChEBI" id="CHEBI:456216"/>
        <dbReference type="EC" id="5.6.2.3"/>
    </reaction>
</comment>
<evidence type="ECO:0000256" key="7">
    <source>
        <dbReference type="ARBA" id="ARBA00022840"/>
    </source>
</evidence>
<evidence type="ECO:0000256" key="1">
    <source>
        <dbReference type="ARBA" id="ARBA00008428"/>
    </source>
</evidence>
<dbReference type="InterPro" id="IPR027417">
    <property type="entry name" value="P-loop_NTPase"/>
</dbReference>
<dbReference type="AlphaFoldDB" id="A0A4Y8L3G3"/>
<evidence type="ECO:0000256" key="12">
    <source>
        <dbReference type="NCBIfam" id="TIGR00665"/>
    </source>
</evidence>
<keyword evidence="5 13" id="KW-0378">Hydrolase</keyword>
<dbReference type="OrthoDB" id="9773982at2"/>
<dbReference type="EC" id="5.6.2.3" evidence="12 13"/>
<organism evidence="15 16">
    <name type="scientific">Dysgonomonas capnocytophagoides</name>
    <dbReference type="NCBI Taxonomy" id="45254"/>
    <lineage>
        <taxon>Bacteria</taxon>
        <taxon>Pseudomonadati</taxon>
        <taxon>Bacteroidota</taxon>
        <taxon>Bacteroidia</taxon>
        <taxon>Bacteroidales</taxon>
        <taxon>Dysgonomonadaceae</taxon>
        <taxon>Dysgonomonas</taxon>
    </lineage>
</organism>
<dbReference type="InterPro" id="IPR036185">
    <property type="entry name" value="DNA_heli_DnaB-like_N_sf"/>
</dbReference>
<evidence type="ECO:0000259" key="14">
    <source>
        <dbReference type="PROSITE" id="PS51199"/>
    </source>
</evidence>
<dbReference type="InterPro" id="IPR007693">
    <property type="entry name" value="DNA_helicase_DnaB-like_N"/>
</dbReference>
<dbReference type="GO" id="GO:0003677">
    <property type="term" value="F:DNA binding"/>
    <property type="evidence" value="ECO:0007669"/>
    <property type="project" value="UniProtKB-UniRule"/>
</dbReference>
<dbReference type="Pfam" id="PF03796">
    <property type="entry name" value="DnaB_C"/>
    <property type="match status" value="1"/>
</dbReference>
<sequence>MNKRKKQEPQQDLNNLGKLQPQATELEEAVLGALLLEKNAYQVIDNIISVEDFYSDKHKSVFSAILSLINKREPVDIMTVHQELTRSGEIDELGGPMYIAGLTEKVASSAHIEYHARIIAQKAIARRIIESATEIQLMAYDETQDVSETLEYFEKALSTVQPKNSNNQSLVMADAVRKALDAAGERQAQLSRGEIPCIPTHLDSLTRALDGGWRQPDLIIIGARPSMGKTQHALSIAKSAALHGSTVGFFSIEMNTEQLVNRYLLEDDRIDTRNLLSGQLSNEEWIALDEQAGKLYDLPIHILDHHSIRYLSNIKSEARRLKRKNNLSLLIIDYLGLIRTNIKFERRQLEIAHITSELKSLAKELGIPIIALSQLSRPEKVGKVRAPRLEDLRESGDIEQDADIVLFIHKPDYYEPDLKEWSGLGMLIISKYRNGERNNVIQFAHDNRYKKIFDPTGFVPSIDNVPF</sequence>
<keyword evidence="8 13" id="KW-0238">DNA-binding</keyword>
<keyword evidence="9" id="KW-0413">Isomerase</keyword>
<evidence type="ECO:0000313" key="15">
    <source>
        <dbReference type="EMBL" id="TFD96704.1"/>
    </source>
</evidence>
<proteinExistence type="inferred from homology"/>
<protein>
    <recommendedName>
        <fullName evidence="12 13">Replicative DNA helicase</fullName>
        <ecNumber evidence="12 13">5.6.2.3</ecNumber>
    </recommendedName>
</protein>
<dbReference type="InterPro" id="IPR007694">
    <property type="entry name" value="DNA_helicase_DnaB-like_C"/>
</dbReference>
<evidence type="ECO:0000256" key="9">
    <source>
        <dbReference type="ARBA" id="ARBA00023235"/>
    </source>
</evidence>
<gene>
    <name evidence="15" type="primary">dnaB</name>
    <name evidence="15" type="ORF">E2605_07745</name>
</gene>
<evidence type="ECO:0000256" key="4">
    <source>
        <dbReference type="ARBA" id="ARBA00022741"/>
    </source>
</evidence>
<evidence type="ECO:0000256" key="6">
    <source>
        <dbReference type="ARBA" id="ARBA00022806"/>
    </source>
</evidence>
<name>A0A4Y8L3G3_9BACT</name>
<accession>A0A4Y8L3G3</accession>
<evidence type="ECO:0000256" key="5">
    <source>
        <dbReference type="ARBA" id="ARBA00022801"/>
    </source>
</evidence>
<dbReference type="Proteomes" id="UP000297861">
    <property type="component" value="Unassembled WGS sequence"/>
</dbReference>
<dbReference type="STRING" id="1121485.GCA_000426485_03530"/>
<dbReference type="FunFam" id="1.10.860.10:FF:000001">
    <property type="entry name" value="Replicative DNA helicase"/>
    <property type="match status" value="1"/>
</dbReference>
<dbReference type="GO" id="GO:0006269">
    <property type="term" value="P:DNA replication, synthesis of primer"/>
    <property type="evidence" value="ECO:0007669"/>
    <property type="project" value="UniProtKB-UniRule"/>
</dbReference>
<evidence type="ECO:0000256" key="2">
    <source>
        <dbReference type="ARBA" id="ARBA00022515"/>
    </source>
</evidence>
<dbReference type="RefSeq" id="WP_134436027.1">
    <property type="nucleotide sequence ID" value="NZ_SOML01000004.1"/>
</dbReference>
<evidence type="ECO:0000256" key="10">
    <source>
        <dbReference type="ARBA" id="ARBA00044932"/>
    </source>
</evidence>
<dbReference type="NCBIfam" id="TIGR00665">
    <property type="entry name" value="DnaB"/>
    <property type="match status" value="1"/>
</dbReference>
<keyword evidence="2 13" id="KW-0639">Primosome</keyword>
<dbReference type="GO" id="GO:0005829">
    <property type="term" value="C:cytosol"/>
    <property type="evidence" value="ECO:0007669"/>
    <property type="project" value="TreeGrafter"/>
</dbReference>
<dbReference type="SUPFAM" id="SSF48024">
    <property type="entry name" value="N-terminal domain of DnaB helicase"/>
    <property type="match status" value="1"/>
</dbReference>
<evidence type="ECO:0000256" key="3">
    <source>
        <dbReference type="ARBA" id="ARBA00022705"/>
    </source>
</evidence>
<dbReference type="SUPFAM" id="SSF52540">
    <property type="entry name" value="P-loop containing nucleoside triphosphate hydrolases"/>
    <property type="match status" value="1"/>
</dbReference>
<dbReference type="GO" id="GO:0005524">
    <property type="term" value="F:ATP binding"/>
    <property type="evidence" value="ECO:0007669"/>
    <property type="project" value="UniProtKB-UniRule"/>
</dbReference>
<dbReference type="Pfam" id="PF00772">
    <property type="entry name" value="DnaB"/>
    <property type="match status" value="1"/>
</dbReference>
<evidence type="ECO:0000256" key="8">
    <source>
        <dbReference type="ARBA" id="ARBA00023125"/>
    </source>
</evidence>
<evidence type="ECO:0000256" key="11">
    <source>
        <dbReference type="ARBA" id="ARBA00048954"/>
    </source>
</evidence>
<dbReference type="InterPro" id="IPR007692">
    <property type="entry name" value="DNA_helicase_DnaB"/>
</dbReference>
<dbReference type="GO" id="GO:0016887">
    <property type="term" value="F:ATP hydrolysis activity"/>
    <property type="evidence" value="ECO:0007669"/>
    <property type="project" value="RHEA"/>
</dbReference>
<keyword evidence="3 13" id="KW-0235">DNA replication</keyword>
<dbReference type="GO" id="GO:1990077">
    <property type="term" value="C:primosome complex"/>
    <property type="evidence" value="ECO:0007669"/>
    <property type="project" value="UniProtKB-UniRule"/>
</dbReference>
<dbReference type="Gene3D" id="3.40.50.300">
    <property type="entry name" value="P-loop containing nucleotide triphosphate hydrolases"/>
    <property type="match status" value="1"/>
</dbReference>
<dbReference type="GO" id="GO:0043139">
    <property type="term" value="F:5'-3' DNA helicase activity"/>
    <property type="evidence" value="ECO:0007669"/>
    <property type="project" value="UniProtKB-EC"/>
</dbReference>
<feature type="domain" description="SF4 helicase" evidence="14">
    <location>
        <begin position="191"/>
        <end position="467"/>
    </location>
</feature>
<keyword evidence="16" id="KW-1185">Reference proteome</keyword>
<keyword evidence="4 13" id="KW-0547">Nucleotide-binding</keyword>
<comment type="caution">
    <text evidence="15">The sequence shown here is derived from an EMBL/GenBank/DDBJ whole genome shotgun (WGS) entry which is preliminary data.</text>
</comment>